<gene>
    <name evidence="4" type="ORF">E2558_08245</name>
</gene>
<dbReference type="PANTHER" id="PTHR43260:SF1">
    <property type="entry name" value="KSDD-LIKE STEROID DEHYDROGENASE RV0785"/>
    <property type="match status" value="1"/>
</dbReference>
<dbReference type="InterPro" id="IPR027477">
    <property type="entry name" value="Succ_DH/fumarate_Rdtase_cat_sf"/>
</dbReference>
<dbReference type="InterPro" id="IPR014614">
    <property type="entry name" value="KsdD_DH"/>
</dbReference>
<evidence type="ECO:0000313" key="4">
    <source>
        <dbReference type="EMBL" id="TGN26955.1"/>
    </source>
</evidence>
<accession>A0A4Z1BWU3</accession>
<comment type="caution">
    <text evidence="4">The sequence shown here is derived from an EMBL/GenBank/DDBJ whole genome shotgun (WGS) entry which is preliminary data.</text>
</comment>
<dbReference type="InterPro" id="IPR003953">
    <property type="entry name" value="FAD-dep_OxRdtase_2_FAD-bd"/>
</dbReference>
<dbReference type="PIRSF" id="PIRSF036654">
    <property type="entry name" value="UCP036654"/>
    <property type="match status" value="1"/>
</dbReference>
<organism evidence="4 5">
    <name type="scientific">Staphylococcus pragensis</name>
    <dbReference type="NCBI Taxonomy" id="1611836"/>
    <lineage>
        <taxon>Bacteria</taxon>
        <taxon>Bacillati</taxon>
        <taxon>Bacillota</taxon>
        <taxon>Bacilli</taxon>
        <taxon>Bacillales</taxon>
        <taxon>Staphylococcaceae</taxon>
        <taxon>Staphylococcus</taxon>
    </lineage>
</organism>
<dbReference type="Gene3D" id="3.50.50.60">
    <property type="entry name" value="FAD/NAD(P)-binding domain"/>
    <property type="match status" value="1"/>
</dbReference>
<evidence type="ECO:0000256" key="2">
    <source>
        <dbReference type="ARBA" id="ARBA00023002"/>
    </source>
</evidence>
<keyword evidence="2" id="KW-0560">Oxidoreductase</keyword>
<dbReference type="GO" id="GO:0033765">
    <property type="term" value="F:steroid dehydrogenase activity, acting on the CH-CH group of donors"/>
    <property type="evidence" value="ECO:0007669"/>
    <property type="project" value="UniProtKB-ARBA"/>
</dbReference>
<dbReference type="Pfam" id="PF00890">
    <property type="entry name" value="FAD_binding_2"/>
    <property type="match status" value="1"/>
</dbReference>
<name>A0A4Z1BWU3_9STAP</name>
<keyword evidence="1" id="KW-0285">Flavoprotein</keyword>
<dbReference type="AlphaFoldDB" id="A0A4Z1BWU3"/>
<dbReference type="Proteomes" id="UP000297459">
    <property type="component" value="Unassembled WGS sequence"/>
</dbReference>
<dbReference type="PANTHER" id="PTHR43260">
    <property type="entry name" value="3-KETOSTEROID-DELTA-1-DEHYDROGENASE"/>
    <property type="match status" value="1"/>
</dbReference>
<protein>
    <submittedName>
        <fullName evidence="4">FAD-binding dehydrogenase</fullName>
    </submittedName>
</protein>
<dbReference type="Gene3D" id="3.90.700.10">
    <property type="entry name" value="Succinate dehydrogenase/fumarate reductase flavoprotein, catalytic domain"/>
    <property type="match status" value="1"/>
</dbReference>
<evidence type="ECO:0000259" key="3">
    <source>
        <dbReference type="Pfam" id="PF00890"/>
    </source>
</evidence>
<dbReference type="NCBIfam" id="NF009472">
    <property type="entry name" value="PRK12834.1"/>
    <property type="match status" value="1"/>
</dbReference>
<proteinExistence type="predicted"/>
<dbReference type="EMBL" id="SRPJ01000003">
    <property type="protein sequence ID" value="TGN26955.1"/>
    <property type="molecule type" value="Genomic_DNA"/>
</dbReference>
<reference evidence="4 5" key="1">
    <citation type="submission" date="2019-04" db="EMBL/GenBank/DDBJ databases">
        <title>Genomic characterization of Staphylococcus petrasii strains.</title>
        <authorList>
            <person name="Vrbovska V."/>
            <person name="Kovarovic V."/>
            <person name="Maslanova I."/>
            <person name="Indrakova A."/>
            <person name="Petras P."/>
            <person name="Sedo O."/>
            <person name="Svec P."/>
            <person name="Fisarova L."/>
            <person name="Sedlacek I."/>
            <person name="Doskar J."/>
            <person name="Pantucek R."/>
        </authorList>
    </citation>
    <scope>NUCLEOTIDE SEQUENCE [LARGE SCALE GENOMIC DNA]</scope>
    <source>
        <strain evidence="4 5">CCM 8529</strain>
    </source>
</reference>
<dbReference type="RefSeq" id="WP_126564743.1">
    <property type="nucleotide sequence ID" value="NZ_BMCY01000003.1"/>
</dbReference>
<dbReference type="InterPro" id="IPR036188">
    <property type="entry name" value="FAD/NAD-bd_sf"/>
</dbReference>
<evidence type="ECO:0000256" key="1">
    <source>
        <dbReference type="ARBA" id="ARBA00022630"/>
    </source>
</evidence>
<keyword evidence="5" id="KW-1185">Reference proteome</keyword>
<sequence length="554" mass="61570">MDKKIVVIGAGLSGLVAATELLKKGYHVTMLDQEPRQAIGGQAYWSFGGLFLVNSKIQQRLGVKDSYELALNDWLGSAQFDRPDDEDYWARQWAEAYVRFATFEKEQYLKEMGVRLTPILGWAERGGASASGHGNSVPRFHITWGTGPGLVEPFVQYIFQKEQEGKFQFLPRHQVTEVGIENNQVTHVAGNILEPSDVERGEKSSRTIIDTFHYPVDELLITSGGIGANMPLIRKYWPKRLGNPPQTMIQGVPDSTDGRLIQITEDAGANVVNKDRMWHYTEGIQNHSPIWSNHGIRIIPGPSSMWFDATGRRMDAPDYPGFDTLHTLETIMKTGYDYSWFILTEDIIKKEFVLSGSEQNPDLTDKDIKLLIQERLGSKATSPVEAFMNKGPDFVMADDLGTLVRKMNDLTGDDLLDYEAIKHKIKARDLQIDNKFSKDPQISFIHNARQFLGDKLVRTAKPHKILSGKNGKLIAVKLNIISRKTLGGIQTNLDGQALNHDMQPITGLYAAGEASGFGGGGGGVHGYRALEGTFLGGCIFSGIRATEGIHHHIH</sequence>
<evidence type="ECO:0000313" key="5">
    <source>
        <dbReference type="Proteomes" id="UP000297459"/>
    </source>
</evidence>
<dbReference type="SUPFAM" id="SSF51905">
    <property type="entry name" value="FAD/NAD(P)-binding domain"/>
    <property type="match status" value="1"/>
</dbReference>
<feature type="domain" description="FAD-dependent oxidoreductase 2 FAD-binding" evidence="3">
    <location>
        <begin position="5"/>
        <end position="535"/>
    </location>
</feature>